<dbReference type="AlphaFoldDB" id="A0A0Q3WRR9"/>
<name>A0A0Q3WRR9_9BACI</name>
<dbReference type="PATRIC" id="fig|157838.3.peg.5098"/>
<dbReference type="Proteomes" id="UP000051888">
    <property type="component" value="Unassembled WGS sequence"/>
</dbReference>
<evidence type="ECO:0000313" key="1">
    <source>
        <dbReference type="EMBL" id="KQL50563.1"/>
    </source>
</evidence>
<dbReference type="RefSeq" id="WP_055742176.1">
    <property type="nucleotide sequence ID" value="NZ_JAAIWL010000002.1"/>
</dbReference>
<protein>
    <submittedName>
        <fullName evidence="1">Uncharacterized protein</fullName>
    </submittedName>
</protein>
<accession>A0A0Q3WRR9</accession>
<dbReference type="STRING" id="157838.AN964_23210"/>
<organism evidence="1 2">
    <name type="scientific">Heyndrickxia shackletonii</name>
    <dbReference type="NCBI Taxonomy" id="157838"/>
    <lineage>
        <taxon>Bacteria</taxon>
        <taxon>Bacillati</taxon>
        <taxon>Bacillota</taxon>
        <taxon>Bacilli</taxon>
        <taxon>Bacillales</taxon>
        <taxon>Bacillaceae</taxon>
        <taxon>Heyndrickxia</taxon>
    </lineage>
</organism>
<reference evidence="1 2" key="1">
    <citation type="submission" date="2015-09" db="EMBL/GenBank/DDBJ databases">
        <title>Genome sequencing project for genomic taxonomy and phylogenomics of Bacillus-like bacteria.</title>
        <authorList>
            <person name="Liu B."/>
            <person name="Wang J."/>
            <person name="Zhu Y."/>
            <person name="Liu G."/>
            <person name="Chen Q."/>
            <person name="Chen Z."/>
            <person name="Lan J."/>
            <person name="Che J."/>
            <person name="Ge C."/>
            <person name="Shi H."/>
            <person name="Pan Z."/>
            <person name="Liu X."/>
        </authorList>
    </citation>
    <scope>NUCLEOTIDE SEQUENCE [LARGE SCALE GENOMIC DNA]</scope>
    <source>
        <strain evidence="1 2">LMG 18435</strain>
    </source>
</reference>
<dbReference type="EMBL" id="LJJC01000015">
    <property type="protein sequence ID" value="KQL50563.1"/>
    <property type="molecule type" value="Genomic_DNA"/>
</dbReference>
<keyword evidence="2" id="KW-1185">Reference proteome</keyword>
<evidence type="ECO:0000313" key="2">
    <source>
        <dbReference type="Proteomes" id="UP000051888"/>
    </source>
</evidence>
<comment type="caution">
    <text evidence="1">The sequence shown here is derived from an EMBL/GenBank/DDBJ whole genome shotgun (WGS) entry which is preliminary data.</text>
</comment>
<gene>
    <name evidence="1" type="ORF">AN964_23210</name>
</gene>
<dbReference type="OrthoDB" id="2658921at2"/>
<sequence length="73" mass="8588">MFDCILPVEELLIQLEPKIKRELFQTTPQNREDLEQHIKLKIVEKTEKINSITAPTLEEFLESCIKPKHVESN</sequence>
<proteinExistence type="predicted"/>